<dbReference type="AlphaFoldDB" id="A0A5C1ABE9"/>
<dbReference type="Pfam" id="PF01431">
    <property type="entry name" value="Peptidase_M13"/>
    <property type="match status" value="1"/>
</dbReference>
<dbReference type="GO" id="GO:0016485">
    <property type="term" value="P:protein processing"/>
    <property type="evidence" value="ECO:0007669"/>
    <property type="project" value="TreeGrafter"/>
</dbReference>
<keyword evidence="4" id="KW-0479">Metal-binding</keyword>
<evidence type="ECO:0000256" key="4">
    <source>
        <dbReference type="ARBA" id="ARBA00022723"/>
    </source>
</evidence>
<feature type="chain" id="PRO_5022892594" evidence="8">
    <location>
        <begin position="21"/>
        <end position="671"/>
    </location>
</feature>
<evidence type="ECO:0000256" key="8">
    <source>
        <dbReference type="SAM" id="SignalP"/>
    </source>
</evidence>
<dbReference type="PRINTS" id="PR00786">
    <property type="entry name" value="NEPRILYSIN"/>
</dbReference>
<evidence type="ECO:0000256" key="2">
    <source>
        <dbReference type="ARBA" id="ARBA00007357"/>
    </source>
</evidence>
<feature type="domain" description="Peptidase M13 C-terminal" evidence="9">
    <location>
        <begin position="465"/>
        <end position="663"/>
    </location>
</feature>
<organism evidence="11 12">
    <name type="scientific">Limnoglobus roseus</name>
    <dbReference type="NCBI Taxonomy" id="2598579"/>
    <lineage>
        <taxon>Bacteria</taxon>
        <taxon>Pseudomonadati</taxon>
        <taxon>Planctomycetota</taxon>
        <taxon>Planctomycetia</taxon>
        <taxon>Gemmatales</taxon>
        <taxon>Gemmataceae</taxon>
        <taxon>Limnoglobus</taxon>
    </lineage>
</organism>
<dbReference type="OrthoDB" id="9775677at2"/>
<dbReference type="GO" id="GO:0046872">
    <property type="term" value="F:metal ion binding"/>
    <property type="evidence" value="ECO:0007669"/>
    <property type="project" value="UniProtKB-KW"/>
</dbReference>
<dbReference type="InterPro" id="IPR024079">
    <property type="entry name" value="MetalloPept_cat_dom_sf"/>
</dbReference>
<dbReference type="GO" id="GO:0004222">
    <property type="term" value="F:metalloendopeptidase activity"/>
    <property type="evidence" value="ECO:0007669"/>
    <property type="project" value="InterPro"/>
</dbReference>
<dbReference type="PANTHER" id="PTHR11733:SF167">
    <property type="entry name" value="FI17812P1-RELATED"/>
    <property type="match status" value="1"/>
</dbReference>
<proteinExistence type="inferred from homology"/>
<keyword evidence="5 11" id="KW-0378">Hydrolase</keyword>
<accession>A0A5C1ABE9</accession>
<evidence type="ECO:0000256" key="7">
    <source>
        <dbReference type="ARBA" id="ARBA00023049"/>
    </source>
</evidence>
<sequence length="671" mass="74341">MKASSVAAFALVTGLVTAFAAEPSPKSGIDKKTFDSAVRPQDDLYRSVNGKWLKESEIPGDRPADGAFFELRDRSEERVRAILEDAVKGKGGADAQKIADLYASFLDEARANQLGLTPIQPELDAIAAIKDKARLVLALADLQRTGVPGLFGLYVSTDAKQSDQYTTYLEQGGLSLPNESYYREAKYDDLRKSYVAHVGKMLALAKVPAPDKAAAQILAVETAIAKGHWDNVRTRDADQTYNKFTRDGVKALIPGLDLDPWFDRVGSKAVREVVVREPSFLTDLAKTLDTFPIADWKTYLTWRVVSSRAPLLSEPFVAEDFAFSGKTLLGTPEMQPRWKRGVALVEGALGEAVGKLYVEKHFPPAAKDKMKVLVANLIEAYRVDIQALDWMSAETKAKALQKLAKFTPKIGYPDQWRDYSKLEVKPDDLVGNRQRAAAFALDYQLGKLGQRVDRNEWHMTPQTVNAYYNPGMNEIVFPAAILQPPFFDPTADDAVNYGGIGAVIGHEIGHGFDDQGAKYDGDGNLKDWWTADDKKEFQKRTRALVQQYNAFQPQQLPGQSVNGALTIGENIGDLGGLTIAHKAYTLSLKGTAAPSIDGWTGPQRFFFGWAQVWRAKYRDAALSRRLATDPHSPPEFRCNGVIRNLTEFYDAFGVKEGDKLWLPAADRVRIW</sequence>
<dbReference type="PROSITE" id="PS51885">
    <property type="entry name" value="NEPRILYSIN"/>
    <property type="match status" value="1"/>
</dbReference>
<keyword evidence="6" id="KW-0862">Zinc</keyword>
<evidence type="ECO:0000259" key="10">
    <source>
        <dbReference type="Pfam" id="PF05649"/>
    </source>
</evidence>
<dbReference type="GO" id="GO:0005886">
    <property type="term" value="C:plasma membrane"/>
    <property type="evidence" value="ECO:0007669"/>
    <property type="project" value="TreeGrafter"/>
</dbReference>
<dbReference type="EC" id="3.4.24.-" evidence="11"/>
<dbReference type="RefSeq" id="WP_149111284.1">
    <property type="nucleotide sequence ID" value="NZ_CP042425.1"/>
</dbReference>
<dbReference type="Pfam" id="PF05649">
    <property type="entry name" value="Peptidase_M13_N"/>
    <property type="match status" value="1"/>
</dbReference>
<evidence type="ECO:0000313" key="12">
    <source>
        <dbReference type="Proteomes" id="UP000324974"/>
    </source>
</evidence>
<feature type="domain" description="Peptidase M13 N-terminal" evidence="10">
    <location>
        <begin position="40"/>
        <end position="413"/>
    </location>
</feature>
<keyword evidence="3" id="KW-0645">Protease</keyword>
<dbReference type="InterPro" id="IPR018497">
    <property type="entry name" value="Peptidase_M13_C"/>
</dbReference>
<evidence type="ECO:0000256" key="1">
    <source>
        <dbReference type="ARBA" id="ARBA00001947"/>
    </source>
</evidence>
<reference evidence="12" key="1">
    <citation type="submission" date="2019-08" db="EMBL/GenBank/DDBJ databases">
        <title>Limnoglobus roseus gen. nov., sp. nov., a novel freshwater planctomycete with a giant genome from the family Gemmataceae.</title>
        <authorList>
            <person name="Kulichevskaya I.S."/>
            <person name="Naumoff D.G."/>
            <person name="Miroshnikov K."/>
            <person name="Ivanova A."/>
            <person name="Philippov D.A."/>
            <person name="Hakobyan A."/>
            <person name="Rijpstra I.C."/>
            <person name="Sinninghe Damste J.S."/>
            <person name="Liesack W."/>
            <person name="Dedysh S.N."/>
        </authorList>
    </citation>
    <scope>NUCLEOTIDE SEQUENCE [LARGE SCALE GENOMIC DNA]</scope>
    <source>
        <strain evidence="12">PX52</strain>
    </source>
</reference>
<evidence type="ECO:0000256" key="3">
    <source>
        <dbReference type="ARBA" id="ARBA00022670"/>
    </source>
</evidence>
<dbReference type="SUPFAM" id="SSF55486">
    <property type="entry name" value="Metalloproteases ('zincins'), catalytic domain"/>
    <property type="match status" value="1"/>
</dbReference>
<name>A0A5C1ABE9_9BACT</name>
<comment type="cofactor">
    <cofactor evidence="1">
        <name>Zn(2+)</name>
        <dbReference type="ChEBI" id="CHEBI:29105"/>
    </cofactor>
</comment>
<protein>
    <submittedName>
        <fullName evidence="11">Neutral endopeptidase</fullName>
        <ecNumber evidence="11">3.4.24.-</ecNumber>
    </submittedName>
</protein>
<feature type="signal peptide" evidence="8">
    <location>
        <begin position="1"/>
        <end position="20"/>
    </location>
</feature>
<dbReference type="Gene3D" id="3.40.390.10">
    <property type="entry name" value="Collagenase (Catalytic Domain)"/>
    <property type="match status" value="1"/>
</dbReference>
<dbReference type="EMBL" id="CP042425">
    <property type="protein sequence ID" value="QEL16571.1"/>
    <property type="molecule type" value="Genomic_DNA"/>
</dbReference>
<dbReference type="Gene3D" id="1.10.1380.10">
    <property type="entry name" value="Neutral endopeptidase , domain2"/>
    <property type="match status" value="1"/>
</dbReference>
<dbReference type="Proteomes" id="UP000324974">
    <property type="component" value="Chromosome"/>
</dbReference>
<evidence type="ECO:0000259" key="9">
    <source>
        <dbReference type="Pfam" id="PF01431"/>
    </source>
</evidence>
<dbReference type="PANTHER" id="PTHR11733">
    <property type="entry name" value="ZINC METALLOPROTEASE FAMILY M13 NEPRILYSIN-RELATED"/>
    <property type="match status" value="1"/>
</dbReference>
<comment type="similarity">
    <text evidence="2">Belongs to the peptidase M13 family.</text>
</comment>
<keyword evidence="7" id="KW-0482">Metalloprotease</keyword>
<dbReference type="CDD" id="cd08662">
    <property type="entry name" value="M13"/>
    <property type="match status" value="1"/>
</dbReference>
<gene>
    <name evidence="11" type="primary">pepO</name>
    <name evidence="11" type="ORF">PX52LOC_03531</name>
</gene>
<dbReference type="InterPro" id="IPR008753">
    <property type="entry name" value="Peptidase_M13_N"/>
</dbReference>
<dbReference type="InterPro" id="IPR042089">
    <property type="entry name" value="Peptidase_M13_dom_2"/>
</dbReference>
<evidence type="ECO:0000256" key="5">
    <source>
        <dbReference type="ARBA" id="ARBA00022801"/>
    </source>
</evidence>
<keyword evidence="12" id="KW-1185">Reference proteome</keyword>
<evidence type="ECO:0000313" key="11">
    <source>
        <dbReference type="EMBL" id="QEL16571.1"/>
    </source>
</evidence>
<dbReference type="KEGG" id="lrs:PX52LOC_03531"/>
<keyword evidence="8" id="KW-0732">Signal</keyword>
<evidence type="ECO:0000256" key="6">
    <source>
        <dbReference type="ARBA" id="ARBA00022833"/>
    </source>
</evidence>
<dbReference type="InterPro" id="IPR000718">
    <property type="entry name" value="Peptidase_M13"/>
</dbReference>